<dbReference type="InterPro" id="IPR009959">
    <property type="entry name" value="Cyclase_SnoaL-like"/>
</dbReference>
<accession>A0ABV7TQ12</accession>
<dbReference type="Pfam" id="PF07366">
    <property type="entry name" value="SnoaL"/>
    <property type="match status" value="1"/>
</dbReference>
<sequence>MSKAELLKEWYQEVWERRNFDAIERLFNPDTMAEGLVPDMQVGPGDFRDLVMALGHLFGEIEVEIPKIVEGGDWVSALLRFHSTRADNGAPILATGQVMARFDGDRMVEAYNHFDFVSLFEQTGQFPQDTLPVCMTGQRLDWA</sequence>
<dbReference type="SUPFAM" id="SSF54427">
    <property type="entry name" value="NTF2-like"/>
    <property type="match status" value="1"/>
</dbReference>
<protein>
    <submittedName>
        <fullName evidence="1">Ester cyclase</fullName>
    </submittedName>
</protein>
<proteinExistence type="predicted"/>
<organism evidence="1 2">
    <name type="scientific">Lutimaribacter marinistellae</name>
    <dbReference type="NCBI Taxonomy" id="1820329"/>
    <lineage>
        <taxon>Bacteria</taxon>
        <taxon>Pseudomonadati</taxon>
        <taxon>Pseudomonadota</taxon>
        <taxon>Alphaproteobacteria</taxon>
        <taxon>Rhodobacterales</taxon>
        <taxon>Roseobacteraceae</taxon>
        <taxon>Lutimaribacter</taxon>
    </lineage>
</organism>
<name>A0ABV7TQ12_9RHOB</name>
<evidence type="ECO:0000313" key="2">
    <source>
        <dbReference type="Proteomes" id="UP001595629"/>
    </source>
</evidence>
<reference evidence="2" key="1">
    <citation type="journal article" date="2019" name="Int. J. Syst. Evol. Microbiol.">
        <title>The Global Catalogue of Microorganisms (GCM) 10K type strain sequencing project: providing services to taxonomists for standard genome sequencing and annotation.</title>
        <authorList>
            <consortium name="The Broad Institute Genomics Platform"/>
            <consortium name="The Broad Institute Genome Sequencing Center for Infectious Disease"/>
            <person name="Wu L."/>
            <person name="Ma J."/>
        </authorList>
    </citation>
    <scope>NUCLEOTIDE SEQUENCE [LARGE SCALE GENOMIC DNA]</scope>
    <source>
        <strain evidence="2">KCTC 42911</strain>
    </source>
</reference>
<dbReference type="EMBL" id="JBHRXI010000049">
    <property type="protein sequence ID" value="MFC3616358.1"/>
    <property type="molecule type" value="Genomic_DNA"/>
</dbReference>
<dbReference type="InterPro" id="IPR032710">
    <property type="entry name" value="NTF2-like_dom_sf"/>
</dbReference>
<comment type="caution">
    <text evidence="1">The sequence shown here is derived from an EMBL/GenBank/DDBJ whole genome shotgun (WGS) entry which is preliminary data.</text>
</comment>
<dbReference type="Gene3D" id="3.10.450.50">
    <property type="match status" value="1"/>
</dbReference>
<evidence type="ECO:0000313" key="1">
    <source>
        <dbReference type="EMBL" id="MFC3616358.1"/>
    </source>
</evidence>
<dbReference type="Proteomes" id="UP001595629">
    <property type="component" value="Unassembled WGS sequence"/>
</dbReference>
<gene>
    <name evidence="1" type="ORF">ACFORG_21655</name>
</gene>
<keyword evidence="2" id="KW-1185">Reference proteome</keyword>
<dbReference type="RefSeq" id="WP_386737671.1">
    <property type="nucleotide sequence ID" value="NZ_JBHRXI010000049.1"/>
</dbReference>